<protein>
    <submittedName>
        <fullName evidence="2">Uncharacterized protein</fullName>
    </submittedName>
</protein>
<sequence length="343" mass="35704">MTPMTIALLASASAFNLSSNGSENMAPMAPGHQHQGPMHHFTMAVVIPEAPLQDNAVADRLNGIALDTGSLPMPDFSMTEVPFQAPASEEASRSASTHGDADPVGIASPGTSLATPHRADSVGPTEPGPDAPHADAVGPASPGSDASVQAIHGLGQTKSTALHPISSPPGPDSTSKYHISTSKSLGTNHQYERLGRKDLLTVEFAPCGEKPAMVIHLHDSEQSSSPTPSDALVSTALAEAATLILTASLLLHVTKTFLRCRQGALSQSSGAHGQSSTPADPYQSLRKLQDLCQVSQMSSHLSTSDSERTDGRFISSGMLSVVQDKFCGGLLISERRSWACTMA</sequence>
<evidence type="ECO:0000313" key="2">
    <source>
        <dbReference type="EMBL" id="KAK0644134.1"/>
    </source>
</evidence>
<organism evidence="2 3">
    <name type="scientific">Cercophora newfieldiana</name>
    <dbReference type="NCBI Taxonomy" id="92897"/>
    <lineage>
        <taxon>Eukaryota</taxon>
        <taxon>Fungi</taxon>
        <taxon>Dikarya</taxon>
        <taxon>Ascomycota</taxon>
        <taxon>Pezizomycotina</taxon>
        <taxon>Sordariomycetes</taxon>
        <taxon>Sordariomycetidae</taxon>
        <taxon>Sordariales</taxon>
        <taxon>Lasiosphaeriaceae</taxon>
        <taxon>Cercophora</taxon>
    </lineage>
</organism>
<gene>
    <name evidence="2" type="ORF">B0T16DRAFT_193314</name>
</gene>
<name>A0AA40CP29_9PEZI</name>
<dbReference type="Proteomes" id="UP001174936">
    <property type="component" value="Unassembled WGS sequence"/>
</dbReference>
<feature type="region of interest" description="Disordered" evidence="1">
    <location>
        <begin position="159"/>
        <end position="190"/>
    </location>
</feature>
<keyword evidence="3" id="KW-1185">Reference proteome</keyword>
<proteinExistence type="predicted"/>
<dbReference type="EMBL" id="JAULSV010000005">
    <property type="protein sequence ID" value="KAK0644134.1"/>
    <property type="molecule type" value="Genomic_DNA"/>
</dbReference>
<dbReference type="AlphaFoldDB" id="A0AA40CP29"/>
<feature type="compositionally biased region" description="Low complexity" evidence="1">
    <location>
        <begin position="85"/>
        <end position="96"/>
    </location>
</feature>
<evidence type="ECO:0000256" key="1">
    <source>
        <dbReference type="SAM" id="MobiDB-lite"/>
    </source>
</evidence>
<evidence type="ECO:0000313" key="3">
    <source>
        <dbReference type="Proteomes" id="UP001174936"/>
    </source>
</evidence>
<feature type="compositionally biased region" description="Polar residues" evidence="1">
    <location>
        <begin position="172"/>
        <end position="189"/>
    </location>
</feature>
<reference evidence="2" key="1">
    <citation type="submission" date="2023-06" db="EMBL/GenBank/DDBJ databases">
        <title>Genome-scale phylogeny and comparative genomics of the fungal order Sordariales.</title>
        <authorList>
            <consortium name="Lawrence Berkeley National Laboratory"/>
            <person name="Hensen N."/>
            <person name="Bonometti L."/>
            <person name="Westerberg I."/>
            <person name="Brannstrom I.O."/>
            <person name="Guillou S."/>
            <person name="Cros-Aarteil S."/>
            <person name="Calhoun S."/>
            <person name="Haridas S."/>
            <person name="Kuo A."/>
            <person name="Mondo S."/>
            <person name="Pangilinan J."/>
            <person name="Riley R."/>
            <person name="Labutti K."/>
            <person name="Andreopoulos B."/>
            <person name="Lipzen A."/>
            <person name="Chen C."/>
            <person name="Yanf M."/>
            <person name="Daum C."/>
            <person name="Ng V."/>
            <person name="Clum A."/>
            <person name="Steindorff A."/>
            <person name="Ohm R."/>
            <person name="Martin F."/>
            <person name="Silar P."/>
            <person name="Natvig D."/>
            <person name="Lalanne C."/>
            <person name="Gautier V."/>
            <person name="Ament-Velasquez S.L."/>
            <person name="Kruys A."/>
            <person name="Hutchinson M.I."/>
            <person name="Powell A.J."/>
            <person name="Barry K."/>
            <person name="Miller A.N."/>
            <person name="Grigoriev I.V."/>
            <person name="Debuchy R."/>
            <person name="Gladieux P."/>
            <person name="Thoren M.H."/>
            <person name="Johannesson H."/>
        </authorList>
    </citation>
    <scope>NUCLEOTIDE SEQUENCE</scope>
    <source>
        <strain evidence="2">SMH2532-1</strain>
    </source>
</reference>
<feature type="region of interest" description="Disordered" evidence="1">
    <location>
        <begin position="84"/>
        <end position="147"/>
    </location>
</feature>
<accession>A0AA40CP29</accession>
<comment type="caution">
    <text evidence="2">The sequence shown here is derived from an EMBL/GenBank/DDBJ whole genome shotgun (WGS) entry which is preliminary data.</text>
</comment>